<reference evidence="3 4" key="1">
    <citation type="submission" date="2019-03" db="EMBL/GenBank/DDBJ databases">
        <title>Complete Genome Sequence of Paraburkholderia dipogonis ICMP 19430T, a Nitrogen-fixing Symbiont of the South African Invasive Legume Dipogon lignosus in New Zealand.</title>
        <authorList>
            <person name="De Meyer S.E."/>
        </authorList>
    </citation>
    <scope>NUCLEOTIDE SEQUENCE [LARGE SCALE GENOMIC DNA]</scope>
    <source>
        <strain evidence="3 4">ICMP 19430</strain>
    </source>
</reference>
<comment type="caution">
    <text evidence="3">The sequence shown here is derived from an EMBL/GenBank/DDBJ whole genome shotgun (WGS) entry which is preliminary data.</text>
</comment>
<dbReference type="InterPro" id="IPR039375">
    <property type="entry name" value="NodN-like"/>
</dbReference>
<evidence type="ECO:0000259" key="2">
    <source>
        <dbReference type="Pfam" id="PF01575"/>
    </source>
</evidence>
<dbReference type="PANTHER" id="PTHR42993:SF1">
    <property type="entry name" value="MAOC-LIKE DEHYDRATASE DOMAIN-CONTAINING PROTEIN"/>
    <property type="match status" value="1"/>
</dbReference>
<dbReference type="InterPro" id="IPR029069">
    <property type="entry name" value="HotDog_dom_sf"/>
</dbReference>
<feature type="region of interest" description="Disordered" evidence="1">
    <location>
        <begin position="1"/>
        <end position="31"/>
    </location>
</feature>
<feature type="domain" description="MaoC-like" evidence="2">
    <location>
        <begin position="39"/>
        <end position="148"/>
    </location>
</feature>
<dbReference type="InterPro" id="IPR002539">
    <property type="entry name" value="MaoC-like_dom"/>
</dbReference>
<dbReference type="AlphaFoldDB" id="A0A4Y8MWH7"/>
<organism evidence="3 4">
    <name type="scientific">Paraburkholderia dipogonis</name>
    <dbReference type="NCBI Taxonomy" id="1211383"/>
    <lineage>
        <taxon>Bacteria</taxon>
        <taxon>Pseudomonadati</taxon>
        <taxon>Pseudomonadota</taxon>
        <taxon>Betaproteobacteria</taxon>
        <taxon>Burkholderiales</taxon>
        <taxon>Burkholderiaceae</taxon>
        <taxon>Paraburkholderia</taxon>
    </lineage>
</organism>
<evidence type="ECO:0000313" key="3">
    <source>
        <dbReference type="EMBL" id="TFE41725.1"/>
    </source>
</evidence>
<dbReference type="SUPFAM" id="SSF54637">
    <property type="entry name" value="Thioesterase/thiol ester dehydrase-isomerase"/>
    <property type="match status" value="1"/>
</dbReference>
<gene>
    <name evidence="3" type="ORF">E2553_34310</name>
</gene>
<accession>A0A4Y8MWH7</accession>
<dbReference type="Proteomes" id="UP000297385">
    <property type="component" value="Unassembled WGS sequence"/>
</dbReference>
<evidence type="ECO:0000313" key="4">
    <source>
        <dbReference type="Proteomes" id="UP000297385"/>
    </source>
</evidence>
<evidence type="ECO:0000256" key="1">
    <source>
        <dbReference type="SAM" id="MobiDB-lite"/>
    </source>
</evidence>
<name>A0A4Y8MWH7_9BURK</name>
<dbReference type="EMBL" id="SNVI01000002">
    <property type="protein sequence ID" value="TFE41725.1"/>
    <property type="molecule type" value="Genomic_DNA"/>
</dbReference>
<proteinExistence type="predicted"/>
<dbReference type="CDD" id="cd03450">
    <property type="entry name" value="NodN"/>
    <property type="match status" value="1"/>
</dbReference>
<protein>
    <submittedName>
        <fullName evidence="3">MaoC family dehydratase</fullName>
    </submittedName>
</protein>
<sequence length="178" mass="19056">MRDASGTLAEAAHGGRFGSTPVAEHSGHAPLSPSQLSALVGEELGVSSWLRVDQAAIDAFADLTHDRQAIHVDQEASRAGPFGGTIAHGFLTLALLSAMSFDVVPTLEGQRAAVNYGFNSLRFVTPVRTGERIRGRFTLKQVAQRNPGSHQLTIDVTVEIEHQPKPALVAEWLTLINT</sequence>
<dbReference type="Pfam" id="PF01575">
    <property type="entry name" value="MaoC_dehydratas"/>
    <property type="match status" value="1"/>
</dbReference>
<dbReference type="Gene3D" id="3.10.129.10">
    <property type="entry name" value="Hotdog Thioesterase"/>
    <property type="match status" value="1"/>
</dbReference>
<dbReference type="RefSeq" id="WP_134465009.1">
    <property type="nucleotide sequence ID" value="NZ_JBHMFL010000124.1"/>
</dbReference>
<dbReference type="GeneID" id="97308701"/>
<dbReference type="PANTHER" id="PTHR42993">
    <property type="entry name" value="MAOC-LIKE DEHYDRATASE DOMAIN-CONTAINING PROTEIN"/>
    <property type="match status" value="1"/>
</dbReference>